<evidence type="ECO:0000256" key="1">
    <source>
        <dbReference type="ARBA" id="ARBA00005254"/>
    </source>
</evidence>
<sequence length="264" mass="27402">MTDPTGPTGPAEPSVLVERRERVLVVTLNRPHAKNAVNAEVSAAVAAAMDELDSDDGLSVGVITGAGGTFCAGMDLKAFLTGEDVMAGGRGLAGVTTRPPTKPLIAAVEGWALAGGCELVLACDVVVASREAKLGIPEVKRGLVAGAGGLVRLPRKIPQNVANELALTGDPMTAEQAERYGLVNRLTEPGGALEAALELAGRMTANGPLAMAATKRILAEQADWSSADVWDRQSALMGPIFTSEDAQEGARAFAEKRAPQWRNR</sequence>
<dbReference type="RefSeq" id="WP_300962665.1">
    <property type="nucleotide sequence ID" value="NZ_JAUHJR010000011.1"/>
</dbReference>
<organism evidence="3 4">
    <name type="scientific">Nocardioides abyssi</name>
    <dbReference type="NCBI Taxonomy" id="3058370"/>
    <lineage>
        <taxon>Bacteria</taxon>
        <taxon>Bacillati</taxon>
        <taxon>Actinomycetota</taxon>
        <taxon>Actinomycetes</taxon>
        <taxon>Propionibacteriales</taxon>
        <taxon>Nocardioidaceae</taxon>
        <taxon>Nocardioides</taxon>
    </lineage>
</organism>
<accession>A0ABT8EZ81</accession>
<comment type="similarity">
    <text evidence="1 2">Belongs to the enoyl-CoA hydratase/isomerase family.</text>
</comment>
<dbReference type="InterPro" id="IPR018376">
    <property type="entry name" value="Enoyl-CoA_hyd/isom_CS"/>
</dbReference>
<dbReference type="InterPro" id="IPR029045">
    <property type="entry name" value="ClpP/crotonase-like_dom_sf"/>
</dbReference>
<dbReference type="InterPro" id="IPR001753">
    <property type="entry name" value="Enoyl-CoA_hydra/iso"/>
</dbReference>
<evidence type="ECO:0000256" key="2">
    <source>
        <dbReference type="RuleBase" id="RU003707"/>
    </source>
</evidence>
<dbReference type="PROSITE" id="PS00166">
    <property type="entry name" value="ENOYL_COA_HYDRATASE"/>
    <property type="match status" value="1"/>
</dbReference>
<dbReference type="NCBIfam" id="NF006100">
    <property type="entry name" value="PRK08252.1"/>
    <property type="match status" value="1"/>
</dbReference>
<gene>
    <name evidence="3" type="ORF">QWY29_18480</name>
</gene>
<dbReference type="InterPro" id="IPR014748">
    <property type="entry name" value="Enoyl-CoA_hydra_C"/>
</dbReference>
<evidence type="ECO:0000313" key="4">
    <source>
        <dbReference type="Proteomes" id="UP001168537"/>
    </source>
</evidence>
<protein>
    <submittedName>
        <fullName evidence="3">Crotonase/enoyl-CoA hydratase family protein</fullName>
    </submittedName>
</protein>
<dbReference type="SUPFAM" id="SSF52096">
    <property type="entry name" value="ClpP/crotonase"/>
    <property type="match status" value="1"/>
</dbReference>
<dbReference type="CDD" id="cd06558">
    <property type="entry name" value="crotonase-like"/>
    <property type="match status" value="1"/>
</dbReference>
<dbReference type="Gene3D" id="1.10.12.10">
    <property type="entry name" value="Lyase 2-enoyl-coa Hydratase, Chain A, domain 2"/>
    <property type="match status" value="1"/>
</dbReference>
<dbReference type="Proteomes" id="UP001168537">
    <property type="component" value="Unassembled WGS sequence"/>
</dbReference>
<name>A0ABT8EZ81_9ACTN</name>
<dbReference type="PANTHER" id="PTHR43802:SF1">
    <property type="entry name" value="IP11341P-RELATED"/>
    <property type="match status" value="1"/>
</dbReference>
<dbReference type="Pfam" id="PF00378">
    <property type="entry name" value="ECH_1"/>
    <property type="match status" value="1"/>
</dbReference>
<keyword evidence="4" id="KW-1185">Reference proteome</keyword>
<evidence type="ECO:0000313" key="3">
    <source>
        <dbReference type="EMBL" id="MDN4163364.1"/>
    </source>
</evidence>
<proteinExistence type="inferred from homology"/>
<dbReference type="PANTHER" id="PTHR43802">
    <property type="entry name" value="ENOYL-COA HYDRATASE"/>
    <property type="match status" value="1"/>
</dbReference>
<comment type="caution">
    <text evidence="3">The sequence shown here is derived from an EMBL/GenBank/DDBJ whole genome shotgun (WGS) entry which is preliminary data.</text>
</comment>
<dbReference type="Gene3D" id="3.90.226.10">
    <property type="entry name" value="2-enoyl-CoA Hydratase, Chain A, domain 1"/>
    <property type="match status" value="1"/>
</dbReference>
<dbReference type="EMBL" id="JAUHJR010000011">
    <property type="protein sequence ID" value="MDN4163364.1"/>
    <property type="molecule type" value="Genomic_DNA"/>
</dbReference>
<reference evidence="3" key="1">
    <citation type="submission" date="2023-06" db="EMBL/GenBank/DDBJ databases">
        <title>Draft genome sequence of Nocardioides sp. SOB72.</title>
        <authorList>
            <person name="Zhang G."/>
        </authorList>
    </citation>
    <scope>NUCLEOTIDE SEQUENCE</scope>
    <source>
        <strain evidence="3">SOB72</strain>
    </source>
</reference>